<organism evidence="1 2">
    <name type="scientific">Prosthecochloris aestuarii (strain DSM 271 / SK 413)</name>
    <dbReference type="NCBI Taxonomy" id="290512"/>
    <lineage>
        <taxon>Bacteria</taxon>
        <taxon>Pseudomonadati</taxon>
        <taxon>Chlorobiota</taxon>
        <taxon>Chlorobiia</taxon>
        <taxon>Chlorobiales</taxon>
        <taxon>Chlorobiaceae</taxon>
        <taxon>Prosthecochloris</taxon>
    </lineage>
</organism>
<evidence type="ECO:0000313" key="1">
    <source>
        <dbReference type="EMBL" id="ACF46161.1"/>
    </source>
</evidence>
<evidence type="ECO:0000313" key="2">
    <source>
        <dbReference type="Proteomes" id="UP000002725"/>
    </source>
</evidence>
<dbReference type="HOGENOM" id="CLU_2370507_0_0_10"/>
<protein>
    <recommendedName>
        <fullName evidence="3">Nif11 domain-containing protein</fullName>
    </recommendedName>
</protein>
<name>B4S7X4_PROA2</name>
<proteinExistence type="predicted"/>
<dbReference type="Proteomes" id="UP000002725">
    <property type="component" value="Chromosome"/>
</dbReference>
<evidence type="ECO:0008006" key="3">
    <source>
        <dbReference type="Google" id="ProtNLM"/>
    </source>
</evidence>
<gene>
    <name evidence="1" type="ordered locus">Paes_1132</name>
</gene>
<dbReference type="EMBL" id="CP001108">
    <property type="protein sequence ID" value="ACF46161.1"/>
    <property type="molecule type" value="Genomic_DNA"/>
</dbReference>
<dbReference type="RefSeq" id="WP_012505696.1">
    <property type="nucleotide sequence ID" value="NC_011059.1"/>
</dbReference>
<dbReference type="AlphaFoldDB" id="B4S7X4"/>
<dbReference type="KEGG" id="paa:Paes_1132"/>
<keyword evidence="2" id="KW-1185">Reference proteome</keyword>
<sequence>MKNNESSKLVKMLLDEADTRNAFMTDPKQFIIDKSLDINEEEMQSLLSVSPETLDELQKGLDVKNEKVNIKASRSGDGEDDVEVLCACGAGYWAQ</sequence>
<accession>B4S7X4</accession>
<reference evidence="1" key="1">
    <citation type="submission" date="2008-06" db="EMBL/GenBank/DDBJ databases">
        <title>Complete sequence of chromosome of Prosthecochloris aestuarii DSM 271.</title>
        <authorList>
            <consortium name="US DOE Joint Genome Institute"/>
            <person name="Lucas S."/>
            <person name="Copeland A."/>
            <person name="Lapidus A."/>
            <person name="Glavina del Rio T."/>
            <person name="Dalin E."/>
            <person name="Tice H."/>
            <person name="Bruce D."/>
            <person name="Goodwin L."/>
            <person name="Pitluck S."/>
            <person name="Schmutz J."/>
            <person name="Larimer F."/>
            <person name="Land M."/>
            <person name="Hauser L."/>
            <person name="Kyrpides N."/>
            <person name="Anderson I."/>
            <person name="Liu Z."/>
            <person name="Li T."/>
            <person name="Zhao F."/>
            <person name="Overmann J."/>
            <person name="Bryant D.A."/>
            <person name="Richardson P."/>
        </authorList>
    </citation>
    <scope>NUCLEOTIDE SEQUENCE [LARGE SCALE GENOMIC DNA]</scope>
    <source>
        <strain evidence="1">DSM 271</strain>
    </source>
</reference>